<evidence type="ECO:0000313" key="10">
    <source>
        <dbReference type="Proteomes" id="UP000192738"/>
    </source>
</evidence>
<name>A0A1W2AG50_9FIRM</name>
<dbReference type="STRING" id="112901.SAMN04488500_105270"/>
<feature type="transmembrane region" description="Helical" evidence="8">
    <location>
        <begin position="66"/>
        <end position="89"/>
    </location>
</feature>
<dbReference type="PANTHER" id="PTHR21716:SF53">
    <property type="entry name" value="PERMEASE PERM-RELATED"/>
    <property type="match status" value="1"/>
</dbReference>
<proteinExistence type="inferred from homology"/>
<dbReference type="InterPro" id="IPR002549">
    <property type="entry name" value="AI-2E-like"/>
</dbReference>
<organism evidence="9 10">
    <name type="scientific">Sporomusa malonica</name>
    <dbReference type="NCBI Taxonomy" id="112901"/>
    <lineage>
        <taxon>Bacteria</taxon>
        <taxon>Bacillati</taxon>
        <taxon>Bacillota</taxon>
        <taxon>Negativicutes</taxon>
        <taxon>Selenomonadales</taxon>
        <taxon>Sporomusaceae</taxon>
        <taxon>Sporomusa</taxon>
    </lineage>
</organism>
<feature type="transmembrane region" description="Helical" evidence="8">
    <location>
        <begin position="251"/>
        <end position="283"/>
    </location>
</feature>
<comment type="similarity">
    <text evidence="2">Belongs to the autoinducer-2 exporter (AI-2E) (TC 2.A.86) family.</text>
</comment>
<keyword evidence="7 8" id="KW-0472">Membrane</keyword>
<sequence length="350" mass="38498">MMKSLAVWIKIVILASGLYMLSQVTVIYLPIIVAIIAAFVLNPLVNALTDVPMGTKKYHLPREVAILLAFLLTGLLLSAITMFVLLPFISEFNNFVIDLPKLVSRINKLTMLIEQQANSAQVPDNIRSLITDGLTGAASYGVGFMRNIINAVFAFATQIIELVVVPVLTYYFLKDWRSLKADVITLFPPLSQPRAVSIIEELAMVVSNYIRGQVLISAIMGLMVFSGMYFLRVDYPLVLGLLVTLTETLPIIGPIIGAIPAILLAYLSSPVLATKVAAFYIILHQIENHIIVPNIMGHTIDLHPVLVIISLLIGGQLYGIAGMILAVPVAALFKVVLRHLWYLDEVPKDR</sequence>
<evidence type="ECO:0000256" key="8">
    <source>
        <dbReference type="SAM" id="Phobius"/>
    </source>
</evidence>
<evidence type="ECO:0000256" key="4">
    <source>
        <dbReference type="ARBA" id="ARBA00022475"/>
    </source>
</evidence>
<dbReference type="GO" id="GO:0005886">
    <property type="term" value="C:plasma membrane"/>
    <property type="evidence" value="ECO:0007669"/>
    <property type="project" value="UniProtKB-SubCell"/>
</dbReference>
<keyword evidence="6 8" id="KW-1133">Transmembrane helix</keyword>
<accession>A0A1W2AG50</accession>
<dbReference type="RefSeq" id="WP_084575179.1">
    <property type="nucleotide sequence ID" value="NZ_CP155572.1"/>
</dbReference>
<dbReference type="GO" id="GO:0055085">
    <property type="term" value="P:transmembrane transport"/>
    <property type="evidence" value="ECO:0007669"/>
    <property type="project" value="TreeGrafter"/>
</dbReference>
<evidence type="ECO:0000256" key="2">
    <source>
        <dbReference type="ARBA" id="ARBA00009773"/>
    </source>
</evidence>
<dbReference type="Proteomes" id="UP000192738">
    <property type="component" value="Unassembled WGS sequence"/>
</dbReference>
<evidence type="ECO:0000313" key="9">
    <source>
        <dbReference type="EMBL" id="SMC59667.1"/>
    </source>
</evidence>
<protein>
    <submittedName>
        <fullName evidence="9">Predicted PurR-regulated permease PerM</fullName>
    </submittedName>
</protein>
<dbReference type="EMBL" id="FWXI01000005">
    <property type="protein sequence ID" value="SMC59667.1"/>
    <property type="molecule type" value="Genomic_DNA"/>
</dbReference>
<dbReference type="AlphaFoldDB" id="A0A1W2AG50"/>
<keyword evidence="10" id="KW-1185">Reference proteome</keyword>
<evidence type="ECO:0000256" key="3">
    <source>
        <dbReference type="ARBA" id="ARBA00022448"/>
    </source>
</evidence>
<dbReference type="PANTHER" id="PTHR21716">
    <property type="entry name" value="TRANSMEMBRANE PROTEIN"/>
    <property type="match status" value="1"/>
</dbReference>
<feature type="transmembrane region" description="Helical" evidence="8">
    <location>
        <begin position="5"/>
        <end position="21"/>
    </location>
</feature>
<evidence type="ECO:0000256" key="7">
    <source>
        <dbReference type="ARBA" id="ARBA00023136"/>
    </source>
</evidence>
<feature type="transmembrane region" description="Helical" evidence="8">
    <location>
        <begin position="27"/>
        <end position="45"/>
    </location>
</feature>
<dbReference type="OrthoDB" id="9793390at2"/>
<keyword evidence="5 8" id="KW-0812">Transmembrane</keyword>
<evidence type="ECO:0000256" key="1">
    <source>
        <dbReference type="ARBA" id="ARBA00004651"/>
    </source>
</evidence>
<feature type="transmembrane region" description="Helical" evidence="8">
    <location>
        <begin position="148"/>
        <end position="173"/>
    </location>
</feature>
<feature type="transmembrane region" description="Helical" evidence="8">
    <location>
        <begin position="214"/>
        <end position="231"/>
    </location>
</feature>
<reference evidence="9 10" key="1">
    <citation type="submission" date="2017-04" db="EMBL/GenBank/DDBJ databases">
        <authorList>
            <person name="Afonso C.L."/>
            <person name="Miller P.J."/>
            <person name="Scott M.A."/>
            <person name="Spackman E."/>
            <person name="Goraichik I."/>
            <person name="Dimitrov K.M."/>
            <person name="Suarez D.L."/>
            <person name="Swayne D.E."/>
        </authorList>
    </citation>
    <scope>NUCLEOTIDE SEQUENCE [LARGE SCALE GENOMIC DNA]</scope>
    <source>
        <strain evidence="9 10">DSM 5090</strain>
    </source>
</reference>
<gene>
    <name evidence="9" type="ORF">SAMN04488500_105270</name>
</gene>
<keyword evidence="4" id="KW-1003">Cell membrane</keyword>
<keyword evidence="3" id="KW-0813">Transport</keyword>
<dbReference type="Pfam" id="PF01594">
    <property type="entry name" value="AI-2E_transport"/>
    <property type="match status" value="1"/>
</dbReference>
<evidence type="ECO:0000256" key="6">
    <source>
        <dbReference type="ARBA" id="ARBA00022989"/>
    </source>
</evidence>
<evidence type="ECO:0000256" key="5">
    <source>
        <dbReference type="ARBA" id="ARBA00022692"/>
    </source>
</evidence>
<comment type="subcellular location">
    <subcellularLocation>
        <location evidence="1">Cell membrane</location>
        <topology evidence="1">Multi-pass membrane protein</topology>
    </subcellularLocation>
</comment>